<name>A0A6C0LEG2_9ZZZZ</name>
<protein>
    <submittedName>
        <fullName evidence="1">Uncharacterized protein</fullName>
    </submittedName>
</protein>
<evidence type="ECO:0000313" key="1">
    <source>
        <dbReference type="EMBL" id="QHU28770.1"/>
    </source>
</evidence>
<sequence>MPFTISLDSNCIDGEFSACGTNVTPTNWNCCPNPDGTPRTCKPGFGRGEYACQ</sequence>
<proteinExistence type="predicted"/>
<reference evidence="1" key="1">
    <citation type="journal article" date="2020" name="Nature">
        <title>Giant virus diversity and host interactions through global metagenomics.</title>
        <authorList>
            <person name="Schulz F."/>
            <person name="Roux S."/>
            <person name="Paez-Espino D."/>
            <person name="Jungbluth S."/>
            <person name="Walsh D.A."/>
            <person name="Denef V.J."/>
            <person name="McMahon K.D."/>
            <person name="Konstantinidis K.T."/>
            <person name="Eloe-Fadrosh E.A."/>
            <person name="Kyrpides N.C."/>
            <person name="Woyke T."/>
        </authorList>
    </citation>
    <scope>NUCLEOTIDE SEQUENCE</scope>
    <source>
        <strain evidence="1">GVMAG-M-3300027791-30</strain>
    </source>
</reference>
<dbReference type="EMBL" id="MN740474">
    <property type="protein sequence ID" value="QHU28770.1"/>
    <property type="molecule type" value="Genomic_DNA"/>
</dbReference>
<accession>A0A6C0LEG2</accession>
<dbReference type="AlphaFoldDB" id="A0A6C0LEG2"/>
<organism evidence="1">
    <name type="scientific">viral metagenome</name>
    <dbReference type="NCBI Taxonomy" id="1070528"/>
    <lineage>
        <taxon>unclassified sequences</taxon>
        <taxon>metagenomes</taxon>
        <taxon>organismal metagenomes</taxon>
    </lineage>
</organism>